<dbReference type="Proteomes" id="UP000887576">
    <property type="component" value="Unplaced"/>
</dbReference>
<reference evidence="2" key="1">
    <citation type="submission" date="2022-11" db="UniProtKB">
        <authorList>
            <consortium name="WormBaseParasite"/>
        </authorList>
    </citation>
    <scope>IDENTIFICATION</scope>
</reference>
<evidence type="ECO:0000313" key="2">
    <source>
        <dbReference type="WBParaSite" id="JU765_v2.g12968.t1"/>
    </source>
</evidence>
<dbReference type="WBParaSite" id="JU765_v2.g12968.t1">
    <property type="protein sequence ID" value="JU765_v2.g12968.t1"/>
    <property type="gene ID" value="JU765_v2.g12968"/>
</dbReference>
<accession>A0AC34Q4W6</accession>
<protein>
    <submittedName>
        <fullName evidence="2">Uncharacterized protein</fullName>
    </submittedName>
</protein>
<sequence length="113" mass="12522">MTEVIAQERKGIILNATKNIAAYLNSNPGPSTTADQLQFSIATYANGTIRPIKLQTFTDFNNDLDYLINDVAANNQPNAGQIYTSNILDDLYSVIVTNHQLAYYLVLFMGESE</sequence>
<name>A0AC34Q4W6_9BILA</name>
<evidence type="ECO:0000313" key="1">
    <source>
        <dbReference type="Proteomes" id="UP000887576"/>
    </source>
</evidence>
<organism evidence="1 2">
    <name type="scientific">Panagrolaimus sp. JU765</name>
    <dbReference type="NCBI Taxonomy" id="591449"/>
    <lineage>
        <taxon>Eukaryota</taxon>
        <taxon>Metazoa</taxon>
        <taxon>Ecdysozoa</taxon>
        <taxon>Nematoda</taxon>
        <taxon>Chromadorea</taxon>
        <taxon>Rhabditida</taxon>
        <taxon>Tylenchina</taxon>
        <taxon>Panagrolaimomorpha</taxon>
        <taxon>Panagrolaimoidea</taxon>
        <taxon>Panagrolaimidae</taxon>
        <taxon>Panagrolaimus</taxon>
    </lineage>
</organism>
<proteinExistence type="predicted"/>